<evidence type="ECO:0000313" key="2">
    <source>
        <dbReference type="EMBL" id="KFM80651.1"/>
    </source>
</evidence>
<name>A0A087UTG2_STEMI</name>
<keyword evidence="3" id="KW-1185">Reference proteome</keyword>
<feature type="compositionally biased region" description="Polar residues" evidence="1">
    <location>
        <begin position="153"/>
        <end position="162"/>
    </location>
</feature>
<dbReference type="Proteomes" id="UP000054359">
    <property type="component" value="Unassembled WGS sequence"/>
</dbReference>
<dbReference type="OrthoDB" id="10062814at2759"/>
<evidence type="ECO:0000313" key="3">
    <source>
        <dbReference type="Proteomes" id="UP000054359"/>
    </source>
</evidence>
<feature type="non-terminal residue" evidence="2">
    <location>
        <position position="209"/>
    </location>
</feature>
<proteinExistence type="predicted"/>
<evidence type="ECO:0000256" key="1">
    <source>
        <dbReference type="SAM" id="MobiDB-lite"/>
    </source>
</evidence>
<dbReference type="EMBL" id="KK121530">
    <property type="protein sequence ID" value="KFM80651.1"/>
    <property type="molecule type" value="Genomic_DNA"/>
</dbReference>
<gene>
    <name evidence="2" type="ORF">X975_16305</name>
</gene>
<reference evidence="2 3" key="1">
    <citation type="submission" date="2013-11" db="EMBL/GenBank/DDBJ databases">
        <title>Genome sequencing of Stegodyphus mimosarum.</title>
        <authorList>
            <person name="Bechsgaard J."/>
        </authorList>
    </citation>
    <scope>NUCLEOTIDE SEQUENCE [LARGE SCALE GENOMIC DNA]</scope>
</reference>
<protein>
    <submittedName>
        <fullName evidence="2">Uncharacterized protein</fullName>
    </submittedName>
</protein>
<feature type="compositionally biased region" description="Basic and acidic residues" evidence="1">
    <location>
        <begin position="119"/>
        <end position="136"/>
    </location>
</feature>
<accession>A0A087UTG2</accession>
<dbReference type="AlphaFoldDB" id="A0A087UTG2"/>
<feature type="region of interest" description="Disordered" evidence="1">
    <location>
        <begin position="118"/>
        <end position="209"/>
    </location>
</feature>
<feature type="compositionally biased region" description="Low complexity" evidence="1">
    <location>
        <begin position="169"/>
        <end position="209"/>
    </location>
</feature>
<sequence length="209" mass="22418">MMAAAVSQNYVPVTLSHGIPPQHVLPSNIVVQPLPPRSTVSSMASNPNTLPMTPTHTSVSGLASALSQQANIYSLCLKMNQLNTEIAQPACAPASQYECNEIQESNIVKNASATFGNCRDARSGARETRSRSDSNEYSRNSNQVGYGSDRAAYQSTNNSQAYMNRENFSDSSSYSSNLKRGLNSRGGARGNNAARGTSNNRSSRGGYRN</sequence>
<organism evidence="2 3">
    <name type="scientific">Stegodyphus mimosarum</name>
    <name type="common">African social velvet spider</name>
    <dbReference type="NCBI Taxonomy" id="407821"/>
    <lineage>
        <taxon>Eukaryota</taxon>
        <taxon>Metazoa</taxon>
        <taxon>Ecdysozoa</taxon>
        <taxon>Arthropoda</taxon>
        <taxon>Chelicerata</taxon>
        <taxon>Arachnida</taxon>
        <taxon>Araneae</taxon>
        <taxon>Araneomorphae</taxon>
        <taxon>Entelegynae</taxon>
        <taxon>Eresoidea</taxon>
        <taxon>Eresidae</taxon>
        <taxon>Stegodyphus</taxon>
    </lineage>
</organism>